<reference evidence="2 3" key="2">
    <citation type="journal article" date="2014" name="Genome Announc.">
        <title>Complete Genome Sequence of Methanoregula formicica SMSPT, a Mesophilic Hydrogenotrophic Methanogen Isolated from a Methanogenic Upflow Anaerobic Sludge Blanket Reactor.</title>
        <authorList>
            <person name="Yamamoto K."/>
            <person name="Tamaki H."/>
            <person name="Cadillo-Quiroz H."/>
            <person name="Imachi H."/>
            <person name="Kyrpides N."/>
            <person name="Woyke T."/>
            <person name="Goodwin L."/>
            <person name="Zinder S.H."/>
            <person name="Kamagata Y."/>
            <person name="Liu W.T."/>
        </authorList>
    </citation>
    <scope>NUCLEOTIDE SEQUENCE [LARGE SCALE GENOMIC DNA]</scope>
    <source>
        <strain evidence="3">DSM 22288 / NBRC 105244 / SMSP</strain>
    </source>
</reference>
<name>L0HI19_METFS</name>
<keyword evidence="1" id="KW-1133">Transmembrane helix</keyword>
<evidence type="ECO:0000256" key="1">
    <source>
        <dbReference type="SAM" id="Phobius"/>
    </source>
</evidence>
<evidence type="ECO:0000313" key="2">
    <source>
        <dbReference type="EMBL" id="AGB02973.1"/>
    </source>
</evidence>
<evidence type="ECO:0000313" key="3">
    <source>
        <dbReference type="Proteomes" id="UP000010824"/>
    </source>
</evidence>
<keyword evidence="1" id="KW-0472">Membrane</keyword>
<dbReference type="EMBL" id="CP003167">
    <property type="protein sequence ID" value="AGB02973.1"/>
    <property type="molecule type" value="Genomic_DNA"/>
</dbReference>
<feature type="transmembrane region" description="Helical" evidence="1">
    <location>
        <begin position="126"/>
        <end position="144"/>
    </location>
</feature>
<dbReference type="AlphaFoldDB" id="L0HI19"/>
<feature type="transmembrane region" description="Helical" evidence="1">
    <location>
        <begin position="21"/>
        <end position="42"/>
    </location>
</feature>
<proteinExistence type="predicted"/>
<keyword evidence="3" id="KW-1185">Reference proteome</keyword>
<sequence>MIIVSPLVTVSVYGQRGLREGIVYAMIAAATYFFFQSVIVVIHEHIHSTTAFLLGRMQDPLAIVWGNPLTLDGWDEGVSYSALYTAGLGTNAAIIAVMPLLFHAVVVTAGMYLLLSPALANNKWSFHLFFWFIIVNLMELIAYMPLRAFAGNGDIGNINHGLGLSPWVLFFPGTLLILIFLRCLFFRILPRANVIIAGDSQPVRYAILFLAAFFVFDWRSIFRILLLPPSSAGWEIGAIGLIACTVVIVLCRPGLAWVRRAEKLVQGKTGS</sequence>
<dbReference type="GeneID" id="14309351"/>
<reference evidence="3" key="1">
    <citation type="submission" date="2011-12" db="EMBL/GenBank/DDBJ databases">
        <title>Complete sequence of Methanoregula formicicum SMSP.</title>
        <authorList>
            <person name="Lucas S."/>
            <person name="Han J."/>
            <person name="Lapidus A."/>
            <person name="Cheng J.-F."/>
            <person name="Goodwin L."/>
            <person name="Pitluck S."/>
            <person name="Peters L."/>
            <person name="Ovchinnikova G."/>
            <person name="Teshima H."/>
            <person name="Detter J.C."/>
            <person name="Han C."/>
            <person name="Tapia R."/>
            <person name="Land M."/>
            <person name="Hauser L."/>
            <person name="Kyrpides N."/>
            <person name="Ivanova N."/>
            <person name="Pagani I."/>
            <person name="Imachi H."/>
            <person name="Tamaki H."/>
            <person name="Sekiguchi Y."/>
            <person name="Kamagata Y."/>
            <person name="Cadillo-Quiroz H."/>
            <person name="Zinder S."/>
            <person name="Liu W.-T."/>
            <person name="Woyke T."/>
        </authorList>
    </citation>
    <scope>NUCLEOTIDE SEQUENCE [LARGE SCALE GENOMIC DNA]</scope>
    <source>
        <strain evidence="3">DSM 22288 / NBRC 105244 / SMSP</strain>
    </source>
</reference>
<dbReference type="KEGG" id="mfo:Metfor_1958"/>
<gene>
    <name evidence="2" type="ordered locus">Metfor_1958</name>
</gene>
<feature type="transmembrane region" description="Helical" evidence="1">
    <location>
        <begin position="205"/>
        <end position="226"/>
    </location>
</feature>
<accession>L0HI19</accession>
<keyword evidence="1" id="KW-0812">Transmembrane</keyword>
<organism evidence="2 3">
    <name type="scientific">Methanoregula formicica (strain DSM 22288 / NBRC 105244 / SMSP)</name>
    <dbReference type="NCBI Taxonomy" id="593750"/>
    <lineage>
        <taxon>Archaea</taxon>
        <taxon>Methanobacteriati</taxon>
        <taxon>Methanobacteriota</taxon>
        <taxon>Stenosarchaea group</taxon>
        <taxon>Methanomicrobia</taxon>
        <taxon>Methanomicrobiales</taxon>
        <taxon>Methanoregulaceae</taxon>
        <taxon>Methanoregula</taxon>
    </lineage>
</organism>
<dbReference type="HOGENOM" id="CLU_074508_0_0_2"/>
<dbReference type="Proteomes" id="UP000010824">
    <property type="component" value="Chromosome"/>
</dbReference>
<feature type="transmembrane region" description="Helical" evidence="1">
    <location>
        <begin position="164"/>
        <end position="185"/>
    </location>
</feature>
<dbReference type="RefSeq" id="WP_015285936.1">
    <property type="nucleotide sequence ID" value="NC_019943.1"/>
</dbReference>
<dbReference type="OrthoDB" id="111953at2157"/>
<dbReference type="InParanoid" id="L0HI19"/>
<feature type="transmembrane region" description="Helical" evidence="1">
    <location>
        <begin position="92"/>
        <end position="114"/>
    </location>
</feature>
<feature type="transmembrane region" description="Helical" evidence="1">
    <location>
        <begin position="232"/>
        <end position="251"/>
    </location>
</feature>
<protein>
    <submittedName>
        <fullName evidence="2">Uncharacterized protein</fullName>
    </submittedName>
</protein>
<dbReference type="eggNOG" id="arCOG12362">
    <property type="taxonomic scope" value="Archaea"/>
</dbReference>